<proteinExistence type="predicted"/>
<feature type="region of interest" description="Disordered" evidence="1">
    <location>
        <begin position="358"/>
        <end position="385"/>
    </location>
</feature>
<feature type="compositionally biased region" description="Basic and acidic residues" evidence="1">
    <location>
        <begin position="291"/>
        <end position="306"/>
    </location>
</feature>
<dbReference type="InterPro" id="IPR029058">
    <property type="entry name" value="AB_hydrolase_fold"/>
</dbReference>
<dbReference type="GeneID" id="43654807"/>
<evidence type="ECO:0000259" key="2">
    <source>
        <dbReference type="Pfam" id="PF07859"/>
    </source>
</evidence>
<accession>A0A5N7A4T8</accession>
<dbReference type="InterPro" id="IPR013094">
    <property type="entry name" value="AB_hydrolase_3"/>
</dbReference>
<feature type="region of interest" description="Disordered" evidence="1">
    <location>
        <begin position="291"/>
        <end position="312"/>
    </location>
</feature>
<dbReference type="AlphaFoldDB" id="A0A5N7A4T8"/>
<reference evidence="3 4" key="1">
    <citation type="submission" date="2019-04" db="EMBL/GenBank/DDBJ databases">
        <title>Friends and foes A comparative genomics studyof 23 Aspergillus species from section Flavi.</title>
        <authorList>
            <consortium name="DOE Joint Genome Institute"/>
            <person name="Kjaerbolling I."/>
            <person name="Vesth T."/>
            <person name="Frisvad J.C."/>
            <person name="Nybo J.L."/>
            <person name="Theobald S."/>
            <person name="Kildgaard S."/>
            <person name="Isbrandt T."/>
            <person name="Kuo A."/>
            <person name="Sato A."/>
            <person name="Lyhne E.K."/>
            <person name="Kogle M.E."/>
            <person name="Wiebenga A."/>
            <person name="Kun R.S."/>
            <person name="Lubbers R.J."/>
            <person name="Makela M.R."/>
            <person name="Barry K."/>
            <person name="Chovatia M."/>
            <person name="Clum A."/>
            <person name="Daum C."/>
            <person name="Haridas S."/>
            <person name="He G."/>
            <person name="LaButti K."/>
            <person name="Lipzen A."/>
            <person name="Mondo S."/>
            <person name="Riley R."/>
            <person name="Salamov A."/>
            <person name="Simmons B.A."/>
            <person name="Magnuson J.K."/>
            <person name="Henrissat B."/>
            <person name="Mortensen U.H."/>
            <person name="Larsen T.O."/>
            <person name="Devries R.P."/>
            <person name="Grigoriev I.V."/>
            <person name="Machida M."/>
            <person name="Baker S.E."/>
            <person name="Andersen M.R."/>
        </authorList>
    </citation>
    <scope>NUCLEOTIDE SEQUENCE [LARGE SCALE GENOMIC DNA]</scope>
    <source>
        <strain evidence="3 4">CBS 763.97</strain>
    </source>
</reference>
<sequence>MSFFYRWFGPLYDAILCPGLPFSFRWRLLALQPVVFLTNAIQYWRGIRSKHPKTTIWIPLRRAPGHSVRAIVYHPLEKVSKNEPRALHLNIHGGGFLGGLPEGNTPFCDRVVAETGAVVISTSHRYSPRYTFPVAHRDVQDVAEWLIENAGRLWDADPRLMSVSGFSTGGNLALGVAQWLARSEFNVKAAVMFYAPVDLRLSPWEKLKPAKYLDKDPLAFVLPLMDAYAGLEREKYRDSPILHPILADIESLPRNMLFLCAEVDILFHEQTVFVNRLKDEAAALNREIEGLQEASQDHPSNREDKVSLASENEGTVRRPYNIEGMFFDDQIHGWIESAEYHHFIPRFLLRQFAALEQPPPARRRRGRRPRSQRPQGQSPKDPFVNAVDLKKNALVQVSVSREFGLVDMYRDQGYPNPRHIEDNLGKLEGHAGRIIKRASDTFKVGDKLELTRRERDTIRKFLFLMKYRNSTFYARFNHDSITTYDSNDKHRLESYMREKGFKSPRDIWYANLKTFLDLEMDPGMQWISKVHKQAFPDDAMMFIDHMQGKFMAFCQPSSEEDEFILTHNAYGVFEGPSDVQIDPATGRAVEKAYTEYHNFAPISAKLIIILRSSLLVNPSKEGADDLQAEWETLRENVRNQHLSPDKAVSILKSLPIEKCGNSYSTVVNGKLVLKPNRGPRAEDRFYFTCFRISSYHVNLINNIFLEQATKGDTIVYRSRSALGRTLKSYLLNVREGFKVVTGEANDPHLAFLKKLEKIAGQLAGKVCLKYKVIARPKPEIHMSQWVAHLVGLKVMALSGKSDVPELYKFMKSDGGLDSYFYDLMQSQLMVFLKIKVDVILSHSKLTQDDRLEVKYQLQELYMTFPAQRVWLYVKIMRNLPNFDERDFKKPIRELEVNGPEDDVAKCEYA</sequence>
<dbReference type="InterPro" id="IPR025332">
    <property type="entry name" value="DUF4238"/>
</dbReference>
<dbReference type="EMBL" id="ML737646">
    <property type="protein sequence ID" value="KAE8364695.1"/>
    <property type="molecule type" value="Genomic_DNA"/>
</dbReference>
<dbReference type="SUPFAM" id="SSF53474">
    <property type="entry name" value="alpha/beta-Hydrolases"/>
    <property type="match status" value="1"/>
</dbReference>
<evidence type="ECO:0000256" key="1">
    <source>
        <dbReference type="SAM" id="MobiDB-lite"/>
    </source>
</evidence>
<name>A0A5N7A4T8_9EURO</name>
<dbReference type="RefSeq" id="XP_031927776.1">
    <property type="nucleotide sequence ID" value="XM_032070361.1"/>
</dbReference>
<keyword evidence="4" id="KW-1185">Reference proteome</keyword>
<protein>
    <recommendedName>
        <fullName evidence="2">Alpha/beta hydrolase fold-3 domain-containing protein</fullName>
    </recommendedName>
</protein>
<dbReference type="Pfam" id="PF14022">
    <property type="entry name" value="DUF4238"/>
    <property type="match status" value="1"/>
</dbReference>
<feature type="domain" description="Alpha/beta hydrolase fold-3" evidence="2">
    <location>
        <begin position="89"/>
        <end position="280"/>
    </location>
</feature>
<dbReference type="Proteomes" id="UP000326268">
    <property type="component" value="Unassembled WGS sequence"/>
</dbReference>
<feature type="compositionally biased region" description="Basic residues" evidence="1">
    <location>
        <begin position="361"/>
        <end position="371"/>
    </location>
</feature>
<evidence type="ECO:0000313" key="4">
    <source>
        <dbReference type="Proteomes" id="UP000326268"/>
    </source>
</evidence>
<dbReference type="PANTHER" id="PTHR23024">
    <property type="entry name" value="ARYLACETAMIDE DEACETYLASE"/>
    <property type="match status" value="1"/>
</dbReference>
<dbReference type="Pfam" id="PF07859">
    <property type="entry name" value="Abhydrolase_3"/>
    <property type="match status" value="1"/>
</dbReference>
<organism evidence="3 4">
    <name type="scientific">Aspergillus caelatus</name>
    <dbReference type="NCBI Taxonomy" id="61420"/>
    <lineage>
        <taxon>Eukaryota</taxon>
        <taxon>Fungi</taxon>
        <taxon>Dikarya</taxon>
        <taxon>Ascomycota</taxon>
        <taxon>Pezizomycotina</taxon>
        <taxon>Eurotiomycetes</taxon>
        <taxon>Eurotiomycetidae</taxon>
        <taxon>Eurotiales</taxon>
        <taxon>Aspergillaceae</taxon>
        <taxon>Aspergillus</taxon>
        <taxon>Aspergillus subgen. Circumdati</taxon>
    </lineage>
</organism>
<evidence type="ECO:0000313" key="3">
    <source>
        <dbReference type="EMBL" id="KAE8364695.1"/>
    </source>
</evidence>
<dbReference type="PANTHER" id="PTHR23024:SF584">
    <property type="entry name" value="FAMILY PROTEIN, PUTATIVE (AFU_ORTHOLOGUE AFUA_3G14530)-RELATED"/>
    <property type="match status" value="1"/>
</dbReference>
<gene>
    <name evidence="3" type="ORF">BDV27DRAFT_145106</name>
</gene>
<dbReference type="OrthoDB" id="5340163at2759"/>
<dbReference type="Gene3D" id="3.40.50.1820">
    <property type="entry name" value="alpha/beta hydrolase"/>
    <property type="match status" value="1"/>
</dbReference>
<dbReference type="GO" id="GO:0016787">
    <property type="term" value="F:hydrolase activity"/>
    <property type="evidence" value="ECO:0007669"/>
    <property type="project" value="InterPro"/>
</dbReference>
<dbReference type="InterPro" id="IPR050466">
    <property type="entry name" value="Carboxylest/Gibb_receptor"/>
</dbReference>